<keyword evidence="2" id="KW-1185">Reference proteome</keyword>
<dbReference type="EnsemblPlants" id="TuG1812G0300003926.01.T01">
    <property type="protein sequence ID" value="TuG1812G0300003926.01.T01"/>
    <property type="gene ID" value="TuG1812G0300003926.01"/>
</dbReference>
<accession>A0A8R7TXR7</accession>
<sequence length="96" mass="10864">LFCISIPLEQRCSSPLLSIHPSSEPTNPITPSALPFSLSMLQPHHTTRPCLPQPTPWRSPLSSCPRHPNRALMDCNAHDRWLLRVRRPVAARLWLG</sequence>
<reference evidence="1" key="3">
    <citation type="submission" date="2022-06" db="UniProtKB">
        <authorList>
            <consortium name="EnsemblPlants"/>
        </authorList>
    </citation>
    <scope>IDENTIFICATION</scope>
</reference>
<reference evidence="2" key="1">
    <citation type="journal article" date="2013" name="Nature">
        <title>Draft genome of the wheat A-genome progenitor Triticum urartu.</title>
        <authorList>
            <person name="Ling H.Q."/>
            <person name="Zhao S."/>
            <person name="Liu D."/>
            <person name="Wang J."/>
            <person name="Sun H."/>
            <person name="Zhang C."/>
            <person name="Fan H."/>
            <person name="Li D."/>
            <person name="Dong L."/>
            <person name="Tao Y."/>
            <person name="Gao C."/>
            <person name="Wu H."/>
            <person name="Li Y."/>
            <person name="Cui Y."/>
            <person name="Guo X."/>
            <person name="Zheng S."/>
            <person name="Wang B."/>
            <person name="Yu K."/>
            <person name="Liang Q."/>
            <person name="Yang W."/>
            <person name="Lou X."/>
            <person name="Chen J."/>
            <person name="Feng M."/>
            <person name="Jian J."/>
            <person name="Zhang X."/>
            <person name="Luo G."/>
            <person name="Jiang Y."/>
            <person name="Liu J."/>
            <person name="Wang Z."/>
            <person name="Sha Y."/>
            <person name="Zhang B."/>
            <person name="Wu H."/>
            <person name="Tang D."/>
            <person name="Shen Q."/>
            <person name="Xue P."/>
            <person name="Zou S."/>
            <person name="Wang X."/>
            <person name="Liu X."/>
            <person name="Wang F."/>
            <person name="Yang Y."/>
            <person name="An X."/>
            <person name="Dong Z."/>
            <person name="Zhang K."/>
            <person name="Zhang X."/>
            <person name="Luo M.C."/>
            <person name="Dvorak J."/>
            <person name="Tong Y."/>
            <person name="Wang J."/>
            <person name="Yang H."/>
            <person name="Li Z."/>
            <person name="Wang D."/>
            <person name="Zhang A."/>
            <person name="Wang J."/>
        </authorList>
    </citation>
    <scope>NUCLEOTIDE SEQUENCE</scope>
    <source>
        <strain evidence="2">cv. G1812</strain>
    </source>
</reference>
<dbReference type="Gramene" id="TuG1812G0300003926.01.T01">
    <property type="protein sequence ID" value="TuG1812G0300003926.01.T01"/>
    <property type="gene ID" value="TuG1812G0300003926.01"/>
</dbReference>
<organism evidence="1 2">
    <name type="scientific">Triticum urartu</name>
    <name type="common">Red wild einkorn</name>
    <name type="synonym">Crithodium urartu</name>
    <dbReference type="NCBI Taxonomy" id="4572"/>
    <lineage>
        <taxon>Eukaryota</taxon>
        <taxon>Viridiplantae</taxon>
        <taxon>Streptophyta</taxon>
        <taxon>Embryophyta</taxon>
        <taxon>Tracheophyta</taxon>
        <taxon>Spermatophyta</taxon>
        <taxon>Magnoliopsida</taxon>
        <taxon>Liliopsida</taxon>
        <taxon>Poales</taxon>
        <taxon>Poaceae</taxon>
        <taxon>BOP clade</taxon>
        <taxon>Pooideae</taxon>
        <taxon>Triticodae</taxon>
        <taxon>Triticeae</taxon>
        <taxon>Triticinae</taxon>
        <taxon>Triticum</taxon>
    </lineage>
</organism>
<name>A0A8R7TXR7_TRIUA</name>
<reference evidence="1" key="2">
    <citation type="submission" date="2018-03" db="EMBL/GenBank/DDBJ databases">
        <title>The Triticum urartu genome reveals the dynamic nature of wheat genome evolution.</title>
        <authorList>
            <person name="Ling H."/>
            <person name="Ma B."/>
            <person name="Shi X."/>
            <person name="Liu H."/>
            <person name="Dong L."/>
            <person name="Sun H."/>
            <person name="Cao Y."/>
            <person name="Gao Q."/>
            <person name="Zheng S."/>
            <person name="Li Y."/>
            <person name="Yu Y."/>
            <person name="Du H."/>
            <person name="Qi M."/>
            <person name="Li Y."/>
            <person name="Yu H."/>
            <person name="Cui Y."/>
            <person name="Wang N."/>
            <person name="Chen C."/>
            <person name="Wu H."/>
            <person name="Zhao Y."/>
            <person name="Zhang J."/>
            <person name="Li Y."/>
            <person name="Zhou W."/>
            <person name="Zhang B."/>
            <person name="Hu W."/>
            <person name="Eijk M."/>
            <person name="Tang J."/>
            <person name="Witsenboer H."/>
            <person name="Zhao S."/>
            <person name="Li Z."/>
            <person name="Zhang A."/>
            <person name="Wang D."/>
            <person name="Liang C."/>
        </authorList>
    </citation>
    <scope>NUCLEOTIDE SEQUENCE [LARGE SCALE GENOMIC DNA]</scope>
    <source>
        <strain evidence="1">cv. G1812</strain>
    </source>
</reference>
<evidence type="ECO:0000313" key="1">
    <source>
        <dbReference type="EnsemblPlants" id="TuG1812G0300003926.01.T01"/>
    </source>
</evidence>
<protein>
    <submittedName>
        <fullName evidence="1">Uncharacterized protein</fullName>
    </submittedName>
</protein>
<dbReference type="Proteomes" id="UP000015106">
    <property type="component" value="Chromosome 3"/>
</dbReference>
<proteinExistence type="predicted"/>
<dbReference type="AlphaFoldDB" id="A0A8R7TXR7"/>
<evidence type="ECO:0000313" key="2">
    <source>
        <dbReference type="Proteomes" id="UP000015106"/>
    </source>
</evidence>